<organism evidence="2 3">
    <name type="scientific">Fusarium langsethiae</name>
    <dbReference type="NCBI Taxonomy" id="179993"/>
    <lineage>
        <taxon>Eukaryota</taxon>
        <taxon>Fungi</taxon>
        <taxon>Dikarya</taxon>
        <taxon>Ascomycota</taxon>
        <taxon>Pezizomycotina</taxon>
        <taxon>Sordariomycetes</taxon>
        <taxon>Hypocreomycetidae</taxon>
        <taxon>Hypocreales</taxon>
        <taxon>Nectriaceae</taxon>
        <taxon>Fusarium</taxon>
    </lineage>
</organism>
<accession>A0A0N0DB10</accession>
<dbReference type="Proteomes" id="UP000037904">
    <property type="component" value="Unassembled WGS sequence"/>
</dbReference>
<proteinExistence type="predicted"/>
<sequence>MYFSALLLTLAATVSAIDVRAYSDTGCNGAWVGCAGLNPNVCCVFSNSASSGRLSISVNAIPSSWRIRGEANTGGGCTYLANQQDSNGNTDICMTYSSRGDRTGGSYWFVGRKRADNESCPAEQPGGGKCEAGVEPNVLGLADGTVYSIADLTDEKVQELETIANTGAGADAVPAEFEILSG</sequence>
<evidence type="ECO:0008006" key="4">
    <source>
        <dbReference type="Google" id="ProtNLM"/>
    </source>
</evidence>
<feature type="signal peptide" evidence="1">
    <location>
        <begin position="1"/>
        <end position="16"/>
    </location>
</feature>
<evidence type="ECO:0000256" key="1">
    <source>
        <dbReference type="SAM" id="SignalP"/>
    </source>
</evidence>
<dbReference type="OrthoDB" id="5383526at2759"/>
<reference evidence="2 3" key="1">
    <citation type="submission" date="2015-04" db="EMBL/GenBank/DDBJ databases">
        <title>The draft genome sequence of Fusarium langsethiae, a T-2/HT-2 mycotoxin producer.</title>
        <authorList>
            <person name="Lysoe E."/>
            <person name="Divon H.H."/>
            <person name="Terzi V."/>
            <person name="Orru L."/>
            <person name="Lamontanara A."/>
            <person name="Kolseth A.-K."/>
            <person name="Frandsen R.J."/>
            <person name="Nielsen K."/>
            <person name="Thrane U."/>
        </authorList>
    </citation>
    <scope>NUCLEOTIDE SEQUENCE [LARGE SCALE GENOMIC DNA]</scope>
    <source>
        <strain evidence="2 3">Fl201059</strain>
    </source>
</reference>
<feature type="chain" id="PRO_5005846514" description="Secreted protein" evidence="1">
    <location>
        <begin position="17"/>
        <end position="182"/>
    </location>
</feature>
<dbReference type="EMBL" id="JXCE01000765">
    <property type="protein sequence ID" value="KPA36071.1"/>
    <property type="molecule type" value="Genomic_DNA"/>
</dbReference>
<keyword evidence="1" id="KW-0732">Signal</keyword>
<gene>
    <name evidence="2" type="ORF">FLAG1_11180</name>
</gene>
<name>A0A0N0DB10_FUSLA</name>
<protein>
    <recommendedName>
        <fullName evidence="4">Secreted protein</fullName>
    </recommendedName>
</protein>
<dbReference type="AlphaFoldDB" id="A0A0N0DB10"/>
<comment type="caution">
    <text evidence="2">The sequence shown here is derived from an EMBL/GenBank/DDBJ whole genome shotgun (WGS) entry which is preliminary data.</text>
</comment>
<keyword evidence="3" id="KW-1185">Reference proteome</keyword>
<evidence type="ECO:0000313" key="3">
    <source>
        <dbReference type="Proteomes" id="UP000037904"/>
    </source>
</evidence>
<evidence type="ECO:0000313" key="2">
    <source>
        <dbReference type="EMBL" id="KPA36071.1"/>
    </source>
</evidence>